<protein>
    <recommendedName>
        <fullName evidence="5">Extracellular serine-rich protein</fullName>
    </recommendedName>
</protein>
<dbReference type="Proteomes" id="UP001447188">
    <property type="component" value="Unassembled WGS sequence"/>
</dbReference>
<dbReference type="EMBL" id="JBBBZM010000073">
    <property type="protein sequence ID" value="KAL0635274.1"/>
    <property type="molecule type" value="Genomic_DNA"/>
</dbReference>
<gene>
    <name evidence="3" type="ORF">Q9L58_005759</name>
</gene>
<name>A0ABR3GH52_9PEZI</name>
<dbReference type="CDD" id="cd00920">
    <property type="entry name" value="Cupredoxin"/>
    <property type="match status" value="1"/>
</dbReference>
<sequence length="226" mass="22754">MLFSKSCLFAIAAAVGLVAAQTTSPDTPAGSVKTHVVMVSDKSGNLTFSPEEVVAAPGELVQFHFYPKNHSLAQSSFAAPCSPLPATNGTMGFWSGFMPVTSSDTTMPVFTVLVKDTNPIWFYCATGKHCQSGMSGVINAPASAAKTLALYKESAKAVVLTGVPSSSPGTGGDDNASSGTPAGNSSSPTSTGQPEITQANPNAGSTMVASSAFALIAAAVVAALTL</sequence>
<comment type="caution">
    <text evidence="3">The sequence shown here is derived from an EMBL/GenBank/DDBJ whole genome shotgun (WGS) entry which is preliminary data.</text>
</comment>
<reference evidence="3 4" key="1">
    <citation type="submission" date="2024-02" db="EMBL/GenBank/DDBJ databases">
        <title>Discinaceae phylogenomics.</title>
        <authorList>
            <person name="Dirks A.C."/>
            <person name="James T.Y."/>
        </authorList>
    </citation>
    <scope>NUCLEOTIDE SEQUENCE [LARGE SCALE GENOMIC DNA]</scope>
    <source>
        <strain evidence="3 4">ACD0624</strain>
    </source>
</reference>
<feature type="signal peptide" evidence="2">
    <location>
        <begin position="1"/>
        <end position="20"/>
    </location>
</feature>
<feature type="compositionally biased region" description="Polar residues" evidence="1">
    <location>
        <begin position="175"/>
        <end position="203"/>
    </location>
</feature>
<dbReference type="InterPro" id="IPR008972">
    <property type="entry name" value="Cupredoxin"/>
</dbReference>
<feature type="chain" id="PRO_5045319607" description="Extracellular serine-rich protein" evidence="2">
    <location>
        <begin position="21"/>
        <end position="226"/>
    </location>
</feature>
<evidence type="ECO:0000256" key="2">
    <source>
        <dbReference type="SAM" id="SignalP"/>
    </source>
</evidence>
<dbReference type="InterPro" id="IPR052953">
    <property type="entry name" value="Ser-rich/MCO-related"/>
</dbReference>
<feature type="region of interest" description="Disordered" evidence="1">
    <location>
        <begin position="163"/>
        <end position="203"/>
    </location>
</feature>
<dbReference type="Gene3D" id="2.60.40.420">
    <property type="entry name" value="Cupredoxins - blue copper proteins"/>
    <property type="match status" value="1"/>
</dbReference>
<dbReference type="PANTHER" id="PTHR34883">
    <property type="entry name" value="SERINE-RICH PROTEIN, PUTATIVE-RELATED-RELATED"/>
    <property type="match status" value="1"/>
</dbReference>
<proteinExistence type="predicted"/>
<evidence type="ECO:0000256" key="1">
    <source>
        <dbReference type="SAM" id="MobiDB-lite"/>
    </source>
</evidence>
<dbReference type="SUPFAM" id="SSF49503">
    <property type="entry name" value="Cupredoxins"/>
    <property type="match status" value="1"/>
</dbReference>
<evidence type="ECO:0000313" key="4">
    <source>
        <dbReference type="Proteomes" id="UP001447188"/>
    </source>
</evidence>
<keyword evidence="4" id="KW-1185">Reference proteome</keyword>
<organism evidence="3 4">
    <name type="scientific">Discina gigas</name>
    <dbReference type="NCBI Taxonomy" id="1032678"/>
    <lineage>
        <taxon>Eukaryota</taxon>
        <taxon>Fungi</taxon>
        <taxon>Dikarya</taxon>
        <taxon>Ascomycota</taxon>
        <taxon>Pezizomycotina</taxon>
        <taxon>Pezizomycetes</taxon>
        <taxon>Pezizales</taxon>
        <taxon>Discinaceae</taxon>
        <taxon>Discina</taxon>
    </lineage>
</organism>
<evidence type="ECO:0000313" key="3">
    <source>
        <dbReference type="EMBL" id="KAL0635274.1"/>
    </source>
</evidence>
<evidence type="ECO:0008006" key="5">
    <source>
        <dbReference type="Google" id="ProtNLM"/>
    </source>
</evidence>
<keyword evidence="2" id="KW-0732">Signal</keyword>
<accession>A0ABR3GH52</accession>
<dbReference type="PANTHER" id="PTHR34883:SF17">
    <property type="entry name" value="CUPREDOXIN"/>
    <property type="match status" value="1"/>
</dbReference>